<reference evidence="4" key="1">
    <citation type="submission" date="2023-03" db="EMBL/GenBank/DDBJ databases">
        <title>Edaphobacter sp.</title>
        <authorList>
            <person name="Huber K.J."/>
            <person name="Papendorf J."/>
            <person name="Pilke C."/>
            <person name="Bunk B."/>
            <person name="Sproeer C."/>
            <person name="Pester M."/>
        </authorList>
    </citation>
    <scope>NUCLEOTIDE SEQUENCE</scope>
    <source>
        <strain evidence="4">DSM 110680</strain>
    </source>
</reference>
<dbReference type="Gene3D" id="1.40.20.10">
    <property type="entry name" value="CHAD domain"/>
    <property type="match status" value="1"/>
</dbReference>
<organism evidence="4">
    <name type="scientific">Telmatobacter sp. DSM 110680</name>
    <dbReference type="NCBI Taxonomy" id="3036704"/>
    <lineage>
        <taxon>Bacteria</taxon>
        <taxon>Pseudomonadati</taxon>
        <taxon>Acidobacteriota</taxon>
        <taxon>Terriglobia</taxon>
        <taxon>Terriglobales</taxon>
        <taxon>Acidobacteriaceae</taxon>
        <taxon>Telmatobacter</taxon>
    </lineage>
</organism>
<evidence type="ECO:0000259" key="3">
    <source>
        <dbReference type="SMART" id="SM00880"/>
    </source>
</evidence>
<evidence type="ECO:0000256" key="2">
    <source>
        <dbReference type="SAM" id="MobiDB-lite"/>
    </source>
</evidence>
<name>A0AAU7DQ60_9BACT</name>
<feature type="coiled-coil region" evidence="1">
    <location>
        <begin position="105"/>
        <end position="132"/>
    </location>
</feature>
<feature type="domain" description="CHAD" evidence="3">
    <location>
        <begin position="5"/>
        <end position="271"/>
    </location>
</feature>
<accession>A0AAU7DQ60</accession>
<dbReference type="EMBL" id="CP121196">
    <property type="protein sequence ID" value="XBH19814.1"/>
    <property type="molecule type" value="Genomic_DNA"/>
</dbReference>
<dbReference type="RefSeq" id="WP_348265035.1">
    <property type="nucleotide sequence ID" value="NZ_CP121196.1"/>
</dbReference>
<gene>
    <name evidence="4" type="ORF">P8935_10965</name>
</gene>
<protein>
    <submittedName>
        <fullName evidence="4">CHAD domain-containing protein</fullName>
    </submittedName>
</protein>
<dbReference type="PANTHER" id="PTHR39339">
    <property type="entry name" value="SLR1444 PROTEIN"/>
    <property type="match status" value="1"/>
</dbReference>
<dbReference type="AlphaFoldDB" id="A0AAU7DQ60"/>
<proteinExistence type="predicted"/>
<evidence type="ECO:0000256" key="1">
    <source>
        <dbReference type="SAM" id="Coils"/>
    </source>
</evidence>
<evidence type="ECO:0000313" key="4">
    <source>
        <dbReference type="EMBL" id="XBH19814.1"/>
    </source>
</evidence>
<dbReference type="InterPro" id="IPR007899">
    <property type="entry name" value="CHAD_dom"/>
</dbReference>
<keyword evidence="1" id="KW-0175">Coiled coil</keyword>
<feature type="region of interest" description="Disordered" evidence="2">
    <location>
        <begin position="287"/>
        <end position="309"/>
    </location>
</feature>
<dbReference type="InterPro" id="IPR038186">
    <property type="entry name" value="CHAD_dom_sf"/>
</dbReference>
<dbReference type="Pfam" id="PF05235">
    <property type="entry name" value="CHAD"/>
    <property type="match status" value="1"/>
</dbReference>
<dbReference type="PANTHER" id="PTHR39339:SF1">
    <property type="entry name" value="CHAD DOMAIN-CONTAINING PROTEIN"/>
    <property type="match status" value="1"/>
</dbReference>
<dbReference type="SMART" id="SM00880">
    <property type="entry name" value="CHAD"/>
    <property type="match status" value="1"/>
</dbReference>
<sequence length="309" mass="34833">MASKSMRDRVAAWRRLLERCGIKATRKRVHALRVVTLRLQAELERDRTDLPDASRQAQAILRFSKQAEKLRRALSPVREFDVWIGKLRGLSASLTETGDYVPRSMQETVRGIDRLEERIKKKRNDAEIKLVAQIGKRHSQFVRASEDVDEALSEYVFGEEAGIAGDLVERFRAVKADFSTFNEKNLHEFRKRIKTVRYLAEIHASTDRACAQIATQMKKMQSAIGEWHDWQELGLEARKHRSKGKGLAELLDTVTAEAFENALSTVQMISASILGEDALNAGSLQVEGGKQPAREDQPALGAALDRQLA</sequence>